<dbReference type="OrthoDB" id="414698at2759"/>
<dbReference type="InterPro" id="IPR029058">
    <property type="entry name" value="AB_hydrolase_fold"/>
</dbReference>
<dbReference type="InterPro" id="IPR050593">
    <property type="entry name" value="LovG"/>
</dbReference>
<comment type="caution">
    <text evidence="3">The sequence shown here is derived from an EMBL/GenBank/DDBJ whole genome shotgun (WGS) entry which is preliminary data.</text>
</comment>
<dbReference type="Proteomes" id="UP000198211">
    <property type="component" value="Unassembled WGS sequence"/>
</dbReference>
<organism evidence="3 4">
    <name type="scientific">Phytophthora megakarya</name>
    <dbReference type="NCBI Taxonomy" id="4795"/>
    <lineage>
        <taxon>Eukaryota</taxon>
        <taxon>Sar</taxon>
        <taxon>Stramenopiles</taxon>
        <taxon>Oomycota</taxon>
        <taxon>Peronosporomycetes</taxon>
        <taxon>Peronosporales</taxon>
        <taxon>Peronosporaceae</taxon>
        <taxon>Phytophthora</taxon>
    </lineage>
</organism>
<proteinExistence type="predicted"/>
<keyword evidence="1" id="KW-0378">Hydrolase</keyword>
<dbReference type="Gene3D" id="3.40.50.1820">
    <property type="entry name" value="alpha/beta hydrolase"/>
    <property type="match status" value="1"/>
</dbReference>
<dbReference type="GO" id="GO:0016787">
    <property type="term" value="F:hydrolase activity"/>
    <property type="evidence" value="ECO:0007669"/>
    <property type="project" value="UniProtKB-KW"/>
</dbReference>
<dbReference type="AlphaFoldDB" id="A0A225WS84"/>
<accession>A0A225WS84</accession>
<name>A0A225WS84_9STRA</name>
<evidence type="ECO:0000313" key="4">
    <source>
        <dbReference type="Proteomes" id="UP000198211"/>
    </source>
</evidence>
<gene>
    <name evidence="3" type="ORF">PHMEG_0005122</name>
</gene>
<dbReference type="InterPro" id="IPR005645">
    <property type="entry name" value="FSH-like_dom"/>
</dbReference>
<dbReference type="PANTHER" id="PTHR48070">
    <property type="entry name" value="ESTERASE OVCA2"/>
    <property type="match status" value="1"/>
</dbReference>
<sequence length="263" mass="30197">MTSIAPSPKKLRVLCLHGFRTNRQVMESQIKGLRDALGPNAEFVFLNGPFEARGPTDEVIERMFGNSAPFYEWWGARSLEKEERDDIEAEEGVPKGATKRWCLEFDDIDQAIEYMDEKLNALGDFDLAVGFSQGSIMLTILSMWYLRKTNKCWWKLVLCVCGVYPQGINVRELFETHEGEQILVPLPSIHVVGQKDSLYHDSLVLKDMYTEHAQGSPLPRLLLEHDGGHKFPTPKRHQKFYADLASTIWHFFEDTRHNSVARL</sequence>
<feature type="domain" description="Serine hydrolase" evidence="2">
    <location>
        <begin position="9"/>
        <end position="239"/>
    </location>
</feature>
<evidence type="ECO:0000313" key="3">
    <source>
        <dbReference type="EMBL" id="OWZ20451.1"/>
    </source>
</evidence>
<keyword evidence="4" id="KW-1185">Reference proteome</keyword>
<evidence type="ECO:0000256" key="1">
    <source>
        <dbReference type="ARBA" id="ARBA00022801"/>
    </source>
</evidence>
<protein>
    <recommendedName>
        <fullName evidence="2">Serine hydrolase domain-containing protein</fullName>
    </recommendedName>
</protein>
<reference evidence="4" key="1">
    <citation type="submission" date="2017-03" db="EMBL/GenBank/DDBJ databases">
        <title>Phytopthora megakarya and P. palmivora, two closely related causual agents of cacao black pod achieved similar genome size and gene model numbers by different mechanisms.</title>
        <authorList>
            <person name="Ali S."/>
            <person name="Shao J."/>
            <person name="Larry D.J."/>
            <person name="Kronmiller B."/>
            <person name="Shen D."/>
            <person name="Strem M.D."/>
            <person name="Melnick R.L."/>
            <person name="Guiltinan M.J."/>
            <person name="Tyler B.M."/>
            <person name="Meinhardt L.W."/>
            <person name="Bailey B.A."/>
        </authorList>
    </citation>
    <scope>NUCLEOTIDE SEQUENCE [LARGE SCALE GENOMIC DNA]</scope>
    <source>
        <strain evidence="4">zdho120</strain>
    </source>
</reference>
<evidence type="ECO:0000259" key="2">
    <source>
        <dbReference type="Pfam" id="PF03959"/>
    </source>
</evidence>
<dbReference type="GO" id="GO:0005737">
    <property type="term" value="C:cytoplasm"/>
    <property type="evidence" value="ECO:0007669"/>
    <property type="project" value="TreeGrafter"/>
</dbReference>
<dbReference type="FunFam" id="3.40.50.1820:FF:000547">
    <property type="entry name" value="Uncharacterized protein"/>
    <property type="match status" value="1"/>
</dbReference>
<dbReference type="SUPFAM" id="SSF53474">
    <property type="entry name" value="alpha/beta-Hydrolases"/>
    <property type="match status" value="1"/>
</dbReference>
<dbReference type="GO" id="GO:0005634">
    <property type="term" value="C:nucleus"/>
    <property type="evidence" value="ECO:0007669"/>
    <property type="project" value="TreeGrafter"/>
</dbReference>
<dbReference type="Pfam" id="PF03959">
    <property type="entry name" value="FSH1"/>
    <property type="match status" value="1"/>
</dbReference>
<dbReference type="STRING" id="4795.A0A225WS84"/>
<dbReference type="PANTHER" id="PTHR48070:SF6">
    <property type="entry name" value="ESTERASE OVCA2"/>
    <property type="match status" value="1"/>
</dbReference>
<dbReference type="EMBL" id="NBNE01000322">
    <property type="protein sequence ID" value="OWZ20451.1"/>
    <property type="molecule type" value="Genomic_DNA"/>
</dbReference>